<gene>
    <name evidence="1" type="ORF">HUJ06_017257</name>
</gene>
<dbReference type="AlphaFoldDB" id="A0A822ZVL2"/>
<reference evidence="1 2" key="1">
    <citation type="journal article" date="2020" name="Mol. Biol. Evol.">
        <title>Distinct Expression and Methylation Patterns for Genes with Different Fates following a Single Whole-Genome Duplication in Flowering Plants.</title>
        <authorList>
            <person name="Shi T."/>
            <person name="Rahmani R.S."/>
            <person name="Gugger P.F."/>
            <person name="Wang M."/>
            <person name="Li H."/>
            <person name="Zhang Y."/>
            <person name="Li Z."/>
            <person name="Wang Q."/>
            <person name="Van de Peer Y."/>
            <person name="Marchal K."/>
            <person name="Chen J."/>
        </authorList>
    </citation>
    <scope>NUCLEOTIDE SEQUENCE [LARGE SCALE GENOMIC DNA]</scope>
    <source>
        <tissue evidence="1">Leaf</tissue>
    </source>
</reference>
<evidence type="ECO:0000313" key="2">
    <source>
        <dbReference type="Proteomes" id="UP000607653"/>
    </source>
</evidence>
<accession>A0A822ZVL2</accession>
<proteinExistence type="predicted"/>
<dbReference type="Proteomes" id="UP000607653">
    <property type="component" value="Unassembled WGS sequence"/>
</dbReference>
<keyword evidence="2" id="KW-1185">Reference proteome</keyword>
<organism evidence="1 2">
    <name type="scientific">Nelumbo nucifera</name>
    <name type="common">Sacred lotus</name>
    <dbReference type="NCBI Taxonomy" id="4432"/>
    <lineage>
        <taxon>Eukaryota</taxon>
        <taxon>Viridiplantae</taxon>
        <taxon>Streptophyta</taxon>
        <taxon>Embryophyta</taxon>
        <taxon>Tracheophyta</taxon>
        <taxon>Spermatophyta</taxon>
        <taxon>Magnoliopsida</taxon>
        <taxon>Proteales</taxon>
        <taxon>Nelumbonaceae</taxon>
        <taxon>Nelumbo</taxon>
    </lineage>
</organism>
<comment type="caution">
    <text evidence="1">The sequence shown here is derived from an EMBL/GenBank/DDBJ whole genome shotgun (WGS) entry which is preliminary data.</text>
</comment>
<evidence type="ECO:0000313" key="1">
    <source>
        <dbReference type="EMBL" id="DAD47319.1"/>
    </source>
</evidence>
<dbReference type="EMBL" id="DUZY01000008">
    <property type="protein sequence ID" value="DAD47319.1"/>
    <property type="molecule type" value="Genomic_DNA"/>
</dbReference>
<sequence>MKNELIVGRRLVLVAGNLVTG</sequence>
<protein>
    <submittedName>
        <fullName evidence="1">Uncharacterized protein</fullName>
    </submittedName>
</protein>
<name>A0A822ZVL2_NELNU</name>